<keyword evidence="10" id="KW-1185">Reference proteome</keyword>
<evidence type="ECO:0000313" key="9">
    <source>
        <dbReference type="EMBL" id="MBB4933814.1"/>
    </source>
</evidence>
<comment type="catalytic activity">
    <reaction evidence="1">
        <text>ATP + protein L-histidine = ADP + protein N-phospho-L-histidine.</text>
        <dbReference type="EC" id="2.7.13.3"/>
    </reaction>
</comment>
<evidence type="ECO:0000259" key="8">
    <source>
        <dbReference type="SMART" id="SM00387"/>
    </source>
</evidence>
<reference evidence="9 10" key="1">
    <citation type="submission" date="2020-08" db="EMBL/GenBank/DDBJ databases">
        <title>Sequencing the genomes of 1000 actinobacteria strains.</title>
        <authorList>
            <person name="Klenk H.-P."/>
        </authorList>
    </citation>
    <scope>NUCLEOTIDE SEQUENCE [LARGE SCALE GENOMIC DNA]</scope>
    <source>
        <strain evidence="9 10">DSM 102030</strain>
    </source>
</reference>
<feature type="compositionally biased region" description="Basic and acidic residues" evidence="6">
    <location>
        <begin position="810"/>
        <end position="825"/>
    </location>
</feature>
<dbReference type="SMART" id="SM00387">
    <property type="entry name" value="HATPase_c"/>
    <property type="match status" value="1"/>
</dbReference>
<evidence type="ECO:0000256" key="7">
    <source>
        <dbReference type="SAM" id="Phobius"/>
    </source>
</evidence>
<keyword evidence="7" id="KW-0472">Membrane</keyword>
<dbReference type="EMBL" id="JACHJT010000001">
    <property type="protein sequence ID" value="MBB4933814.1"/>
    <property type="molecule type" value="Genomic_DNA"/>
</dbReference>
<comment type="caution">
    <text evidence="9">The sequence shown here is derived from an EMBL/GenBank/DDBJ whole genome shotgun (WGS) entry which is preliminary data.</text>
</comment>
<keyword evidence="7" id="KW-1133">Transmembrane helix</keyword>
<dbReference type="Pfam" id="PF08376">
    <property type="entry name" value="NIT"/>
    <property type="match status" value="1"/>
</dbReference>
<evidence type="ECO:0000256" key="2">
    <source>
        <dbReference type="ARBA" id="ARBA00012438"/>
    </source>
</evidence>
<keyword evidence="3" id="KW-0597">Phosphoprotein</keyword>
<dbReference type="InterPro" id="IPR036890">
    <property type="entry name" value="HATPase_C_sf"/>
</dbReference>
<dbReference type="InterPro" id="IPR013587">
    <property type="entry name" value="Nitrate/nitrite_sensing"/>
</dbReference>
<feature type="region of interest" description="Disordered" evidence="6">
    <location>
        <begin position="651"/>
        <end position="825"/>
    </location>
</feature>
<feature type="domain" description="Histidine kinase/HSP90-like ATPase" evidence="8">
    <location>
        <begin position="533"/>
        <end position="645"/>
    </location>
</feature>
<evidence type="ECO:0000313" key="10">
    <source>
        <dbReference type="Proteomes" id="UP000523007"/>
    </source>
</evidence>
<dbReference type="InterPro" id="IPR003594">
    <property type="entry name" value="HATPase_dom"/>
</dbReference>
<dbReference type="InterPro" id="IPR050428">
    <property type="entry name" value="TCS_sensor_his_kinase"/>
</dbReference>
<keyword evidence="7" id="KW-0812">Transmembrane</keyword>
<evidence type="ECO:0000256" key="5">
    <source>
        <dbReference type="ARBA" id="ARBA00022777"/>
    </source>
</evidence>
<dbReference type="Proteomes" id="UP000523007">
    <property type="component" value="Unassembled WGS sequence"/>
</dbReference>
<gene>
    <name evidence="9" type="ORF">F4561_004634</name>
</gene>
<feature type="compositionally biased region" description="Polar residues" evidence="6">
    <location>
        <begin position="651"/>
        <end position="663"/>
    </location>
</feature>
<evidence type="ECO:0000256" key="3">
    <source>
        <dbReference type="ARBA" id="ARBA00022553"/>
    </source>
</evidence>
<organism evidence="9 10">
    <name type="scientific">Lipingzhangella halophila</name>
    <dbReference type="NCBI Taxonomy" id="1783352"/>
    <lineage>
        <taxon>Bacteria</taxon>
        <taxon>Bacillati</taxon>
        <taxon>Actinomycetota</taxon>
        <taxon>Actinomycetes</taxon>
        <taxon>Streptosporangiales</taxon>
        <taxon>Nocardiopsidaceae</taxon>
        <taxon>Lipingzhangella</taxon>
    </lineage>
</organism>
<feature type="transmembrane region" description="Helical" evidence="7">
    <location>
        <begin position="20"/>
        <end position="43"/>
    </location>
</feature>
<evidence type="ECO:0000256" key="4">
    <source>
        <dbReference type="ARBA" id="ARBA00022679"/>
    </source>
</evidence>
<sequence length="825" mass="89857">MQEAKQRRVRSIESRVRRGVLVPIAALVAVWLAVSGYLAYGAFTQYSVANNNDELLTPTAIALTAVMDERSATAAYVERPGESREALEAARAEADERMAAVLDRFEGGLSSTPHEVHDQLHALDREFGKINDVRDEVDQGELSRSEILTYYNELSAVGADVFHEQAHANSTQEAVGPGMSATSTFRAIDILARADAQLARSFASGELSMADQAEFTRLAGSYRAILHSLHDGMGPEPERALGDLRASSDWSTLTDLEETIAERTVTSDIDPETGDREEDLSLPVSEDEWRTAYTPVKEALTELGGEQAEWYTQVQQQQANWAIVLAAGGSLGIAALGAGVFVFAIRSARLTVGRLHRLRDETQELTDRGLPETLEKVRANPGDSVCTEALRVSGGDENDEIGQVARSFNSAHHTAINAAVRQAEMRQGINRVFLNIAHRSQTLVHRQLKLLDKMERDQEDPNQLTELFKLDHLATRSRRNAENLLILGGETPGRTWHRPMPLIDVLRGAISESGDYTRVQREQIAQVSLTGPAVADVIHLVAELVDNATTFSPPHTQVRLSSEQVANGVAIEIEDRGLGMQDTEFETANELLAEPPEFDVMRLNERTRLGLFVVSRLAYRHAIQVNLRSSPYGGTQAIVLLPPDIVVTDAPSRSHSSNATEVSEVSEAGDPLALPDGTTPEPDVLANANGQSAGRHSTQNSAGGEYTASGLPKRERSGTAPHASSNGAASEHVPSPSPAPEPVPETETPSVARPALPKRTPQTNLAPQLYDTPPGPSDTPTETPSEVTDRERSDRLRRDMTAFQHGTQRGRLDARHRTTDTEKDS</sequence>
<dbReference type="Pfam" id="PF02518">
    <property type="entry name" value="HATPase_c"/>
    <property type="match status" value="1"/>
</dbReference>
<dbReference type="PANTHER" id="PTHR45436">
    <property type="entry name" value="SENSOR HISTIDINE KINASE YKOH"/>
    <property type="match status" value="1"/>
</dbReference>
<dbReference type="GO" id="GO:0004673">
    <property type="term" value="F:protein histidine kinase activity"/>
    <property type="evidence" value="ECO:0007669"/>
    <property type="project" value="UniProtKB-EC"/>
</dbReference>
<dbReference type="SUPFAM" id="SSF55874">
    <property type="entry name" value="ATPase domain of HSP90 chaperone/DNA topoisomerase II/histidine kinase"/>
    <property type="match status" value="1"/>
</dbReference>
<keyword evidence="4" id="KW-0808">Transferase</keyword>
<dbReference type="PANTHER" id="PTHR45436:SF5">
    <property type="entry name" value="SENSOR HISTIDINE KINASE TRCS"/>
    <property type="match status" value="1"/>
</dbReference>
<keyword evidence="5 9" id="KW-0418">Kinase</keyword>
<dbReference type="AlphaFoldDB" id="A0A7W7RKS9"/>
<name>A0A7W7RKS9_9ACTN</name>
<feature type="compositionally biased region" description="Polar residues" evidence="6">
    <location>
        <begin position="688"/>
        <end position="702"/>
    </location>
</feature>
<dbReference type="GO" id="GO:0005886">
    <property type="term" value="C:plasma membrane"/>
    <property type="evidence" value="ECO:0007669"/>
    <property type="project" value="TreeGrafter"/>
</dbReference>
<accession>A0A7W7RKS9</accession>
<dbReference type="GO" id="GO:0000160">
    <property type="term" value="P:phosphorelay signal transduction system"/>
    <property type="evidence" value="ECO:0007669"/>
    <property type="project" value="TreeGrafter"/>
</dbReference>
<dbReference type="Gene3D" id="3.30.565.10">
    <property type="entry name" value="Histidine kinase-like ATPase, C-terminal domain"/>
    <property type="match status" value="1"/>
</dbReference>
<proteinExistence type="predicted"/>
<protein>
    <recommendedName>
        <fullName evidence="2">histidine kinase</fullName>
        <ecNumber evidence="2">2.7.13.3</ecNumber>
    </recommendedName>
</protein>
<evidence type="ECO:0000256" key="6">
    <source>
        <dbReference type="SAM" id="MobiDB-lite"/>
    </source>
</evidence>
<evidence type="ECO:0000256" key="1">
    <source>
        <dbReference type="ARBA" id="ARBA00000085"/>
    </source>
</evidence>
<dbReference type="EC" id="2.7.13.3" evidence="2"/>
<dbReference type="RefSeq" id="WP_184581374.1">
    <property type="nucleotide sequence ID" value="NZ_JACHJT010000001.1"/>
</dbReference>
<feature type="compositionally biased region" description="Basic and acidic residues" evidence="6">
    <location>
        <begin position="787"/>
        <end position="800"/>
    </location>
</feature>